<dbReference type="InterPro" id="IPR035906">
    <property type="entry name" value="MetI-like_sf"/>
</dbReference>
<feature type="transmembrane region" description="Helical" evidence="8">
    <location>
        <begin position="134"/>
        <end position="155"/>
    </location>
</feature>
<keyword evidence="5 8" id="KW-0812">Transmembrane</keyword>
<evidence type="ECO:0000256" key="4">
    <source>
        <dbReference type="ARBA" id="ARBA00022475"/>
    </source>
</evidence>
<sequence length="317" mass="36019">MLGHGKLRGTEDMKKPAKLKIWRIIPTPKCLLLAVPYGWLMLFFMLPFLIVLKISFAEAQISIPPYSELVTYAEQQIRLLLNIGNYQYLFEDDLYISSYLHSIRIALVSTLLCLLIGFPLAWAIVHSKPSTRNVLLMLIILPSWTSFLIRVYAWIGILKNNGLLNNMLMTFGILDEPLRILHTDWAVYIGIVYTYLPFMVLPLYTALMRVDYSLIEAASDLGAKPFTTLFSILVPLTRAGIIAGSMLVFIPAVGEFVIPELLGGPDSILIGKVLWQEFFNNRDWPVASAVATVMLLILMVPILWFHRYQKRELEAQG</sequence>
<keyword evidence="4" id="KW-1003">Cell membrane</keyword>
<dbReference type="PANTHER" id="PTHR42929">
    <property type="entry name" value="INNER MEMBRANE ABC TRANSPORTER PERMEASE PROTEIN YDCU-RELATED-RELATED"/>
    <property type="match status" value="1"/>
</dbReference>
<dbReference type="CDD" id="cd06261">
    <property type="entry name" value="TM_PBP2"/>
    <property type="match status" value="1"/>
</dbReference>
<keyword evidence="3 8" id="KW-0813">Transport</keyword>
<dbReference type="Proteomes" id="UP000016570">
    <property type="component" value="Unassembled WGS sequence"/>
</dbReference>
<evidence type="ECO:0000256" key="7">
    <source>
        <dbReference type="ARBA" id="ARBA00023136"/>
    </source>
</evidence>
<evidence type="ECO:0000256" key="2">
    <source>
        <dbReference type="ARBA" id="ARBA00007069"/>
    </source>
</evidence>
<feature type="transmembrane region" description="Helical" evidence="8">
    <location>
        <begin position="30"/>
        <end position="52"/>
    </location>
</feature>
<evidence type="ECO:0000256" key="1">
    <source>
        <dbReference type="ARBA" id="ARBA00004651"/>
    </source>
</evidence>
<evidence type="ECO:0000256" key="5">
    <source>
        <dbReference type="ARBA" id="ARBA00022692"/>
    </source>
</evidence>
<evidence type="ECO:0000256" key="6">
    <source>
        <dbReference type="ARBA" id="ARBA00022989"/>
    </source>
</evidence>
<dbReference type="EMBL" id="BATJ01000005">
    <property type="protein sequence ID" value="GAD66765.1"/>
    <property type="molecule type" value="Genomic_DNA"/>
</dbReference>
<name>U2ZZA5_VIBPR</name>
<dbReference type="InterPro" id="IPR000515">
    <property type="entry name" value="MetI-like"/>
</dbReference>
<comment type="subcellular location">
    <subcellularLocation>
        <location evidence="1 8">Cell membrane</location>
        <topology evidence="1 8">Multi-pass membrane protein</topology>
    </subcellularLocation>
</comment>
<dbReference type="FunFam" id="1.10.3720.10:FF:000043">
    <property type="entry name" value="Putrescine ABC transporter permease PotH"/>
    <property type="match status" value="1"/>
</dbReference>
<protein>
    <submittedName>
        <fullName evidence="10">Putrescine ABC transporter permease protein PotH</fullName>
    </submittedName>
</protein>
<feature type="transmembrane region" description="Helical" evidence="8">
    <location>
        <begin position="103"/>
        <end position="125"/>
    </location>
</feature>
<accession>U2ZZA5</accession>
<dbReference type="GO" id="GO:0055085">
    <property type="term" value="P:transmembrane transport"/>
    <property type="evidence" value="ECO:0007669"/>
    <property type="project" value="InterPro"/>
</dbReference>
<gene>
    <name evidence="10" type="primary">potH</name>
    <name evidence="10" type="ORF">VPR01S_05_00600</name>
</gene>
<dbReference type="SUPFAM" id="SSF161098">
    <property type="entry name" value="MetI-like"/>
    <property type="match status" value="1"/>
</dbReference>
<dbReference type="AlphaFoldDB" id="U2ZZA5"/>
<dbReference type="Gene3D" id="1.10.3720.10">
    <property type="entry name" value="MetI-like"/>
    <property type="match status" value="1"/>
</dbReference>
<evidence type="ECO:0000256" key="3">
    <source>
        <dbReference type="ARBA" id="ARBA00022448"/>
    </source>
</evidence>
<dbReference type="NCBIfam" id="NF007963">
    <property type="entry name" value="PRK10683.1"/>
    <property type="match status" value="1"/>
</dbReference>
<keyword evidence="6 8" id="KW-1133">Transmembrane helix</keyword>
<dbReference type="eggNOG" id="COG1176">
    <property type="taxonomic scope" value="Bacteria"/>
</dbReference>
<dbReference type="GO" id="GO:0005886">
    <property type="term" value="C:plasma membrane"/>
    <property type="evidence" value="ECO:0007669"/>
    <property type="project" value="UniProtKB-SubCell"/>
</dbReference>
<evidence type="ECO:0000313" key="11">
    <source>
        <dbReference type="Proteomes" id="UP000016570"/>
    </source>
</evidence>
<evidence type="ECO:0000259" key="9">
    <source>
        <dbReference type="PROSITE" id="PS50928"/>
    </source>
</evidence>
<comment type="caution">
    <text evidence="10">The sequence shown here is derived from an EMBL/GenBank/DDBJ whole genome shotgun (WGS) entry which is preliminary data.</text>
</comment>
<comment type="similarity">
    <text evidence="2">Belongs to the binding-protein-dependent transport system permease family. CysTW subfamily.</text>
</comment>
<feature type="transmembrane region" description="Helical" evidence="8">
    <location>
        <begin position="185"/>
        <end position="207"/>
    </location>
</feature>
<keyword evidence="11" id="KW-1185">Reference proteome</keyword>
<evidence type="ECO:0000313" key="10">
    <source>
        <dbReference type="EMBL" id="GAD66765.1"/>
    </source>
</evidence>
<feature type="transmembrane region" description="Helical" evidence="8">
    <location>
        <begin position="228"/>
        <end position="253"/>
    </location>
</feature>
<proteinExistence type="inferred from homology"/>
<dbReference type="STRING" id="1219065.VPR01S_05_00600"/>
<organism evidence="10 11">
    <name type="scientific">Vibrio proteolyticus NBRC 13287</name>
    <dbReference type="NCBI Taxonomy" id="1219065"/>
    <lineage>
        <taxon>Bacteria</taxon>
        <taxon>Pseudomonadati</taxon>
        <taxon>Pseudomonadota</taxon>
        <taxon>Gammaproteobacteria</taxon>
        <taxon>Vibrionales</taxon>
        <taxon>Vibrionaceae</taxon>
        <taxon>Vibrio</taxon>
    </lineage>
</organism>
<dbReference type="Pfam" id="PF00528">
    <property type="entry name" value="BPD_transp_1"/>
    <property type="match status" value="1"/>
</dbReference>
<reference evidence="10 11" key="1">
    <citation type="submission" date="2013-09" db="EMBL/GenBank/DDBJ databases">
        <title>Whole genome shotgun sequence of Vibrio proteolyticus NBRC 13287.</title>
        <authorList>
            <person name="Isaki S."/>
            <person name="Hosoyama A."/>
            <person name="Numata M."/>
            <person name="Hashimoto M."/>
            <person name="Hosoyama Y."/>
            <person name="Tsuchikane K."/>
            <person name="Noguchi M."/>
            <person name="Hirakata S."/>
            <person name="Ichikawa N."/>
            <person name="Ohji S."/>
            <person name="Yamazoe A."/>
            <person name="Fujita N."/>
        </authorList>
    </citation>
    <scope>NUCLEOTIDE SEQUENCE [LARGE SCALE GENOMIC DNA]</scope>
    <source>
        <strain evidence="10 11">NBRC 13287</strain>
    </source>
</reference>
<keyword evidence="7 8" id="KW-0472">Membrane</keyword>
<feature type="domain" description="ABC transmembrane type-1" evidence="9">
    <location>
        <begin position="99"/>
        <end position="305"/>
    </location>
</feature>
<dbReference type="PANTHER" id="PTHR42929:SF3">
    <property type="entry name" value="PUTRESCINE TRANSPORT SYSTEM PERMEASE PROTEIN POTH"/>
    <property type="match status" value="1"/>
</dbReference>
<dbReference type="PROSITE" id="PS50928">
    <property type="entry name" value="ABC_TM1"/>
    <property type="match status" value="1"/>
</dbReference>
<feature type="transmembrane region" description="Helical" evidence="8">
    <location>
        <begin position="284"/>
        <end position="305"/>
    </location>
</feature>
<evidence type="ECO:0000256" key="8">
    <source>
        <dbReference type="RuleBase" id="RU363032"/>
    </source>
</evidence>